<sequence length="266" mass="27793">MVSLPDRVALEIIDGVATLTLVRSGSLNAIDEAMHAALRHAFTRIAKDRSVRAVVLTGSGPAFCAGQDLAERAATFDTGGQPDLHDSLDRNYNPLIRTIASLDVPVIAAVGGIAFGAGAALAIACDIVLAGRSARFQFGFVNVGLGPDSGASWSLPRIVGQARGLDLALTGRAVTAAEALEMGLVSRVVDDSDLPETAQAIARDLTARSADALAAIKRQFRVNPPGTLDAALDAERDEQAALGRTRDYREAVLRFAGRHANKDTGT</sequence>
<dbReference type="AlphaFoldDB" id="A0A916TQS6"/>
<comment type="similarity">
    <text evidence="1">Belongs to the enoyl-CoA hydratase/isomerase family.</text>
</comment>
<dbReference type="GO" id="GO:0016853">
    <property type="term" value="F:isomerase activity"/>
    <property type="evidence" value="ECO:0007669"/>
    <property type="project" value="UniProtKB-KW"/>
</dbReference>
<organism evidence="2 3">
    <name type="scientific">Novosphingobium endophyticum</name>
    <dbReference type="NCBI Taxonomy" id="1955250"/>
    <lineage>
        <taxon>Bacteria</taxon>
        <taxon>Pseudomonadati</taxon>
        <taxon>Pseudomonadota</taxon>
        <taxon>Alphaproteobacteria</taxon>
        <taxon>Sphingomonadales</taxon>
        <taxon>Sphingomonadaceae</taxon>
        <taxon>Novosphingobium</taxon>
    </lineage>
</organism>
<comment type="caution">
    <text evidence="2">The sequence shown here is derived from an EMBL/GenBank/DDBJ whole genome shotgun (WGS) entry which is preliminary data.</text>
</comment>
<reference evidence="2" key="2">
    <citation type="submission" date="2020-09" db="EMBL/GenBank/DDBJ databases">
        <authorList>
            <person name="Sun Q."/>
            <person name="Zhou Y."/>
        </authorList>
    </citation>
    <scope>NUCLEOTIDE SEQUENCE</scope>
    <source>
        <strain evidence="2">CGMCC 1.15095</strain>
    </source>
</reference>
<evidence type="ECO:0000313" key="2">
    <source>
        <dbReference type="EMBL" id="GGB94795.1"/>
    </source>
</evidence>
<dbReference type="Proteomes" id="UP000608154">
    <property type="component" value="Unassembled WGS sequence"/>
</dbReference>
<protein>
    <submittedName>
        <fullName evidence="2">2-(1,2-epoxy-1,2-dihydrophenyl)acetyl-CoA isomerase</fullName>
    </submittedName>
</protein>
<dbReference type="InterPro" id="IPR001753">
    <property type="entry name" value="Enoyl-CoA_hydra/iso"/>
</dbReference>
<dbReference type="InterPro" id="IPR029045">
    <property type="entry name" value="ClpP/crotonase-like_dom_sf"/>
</dbReference>
<reference evidence="2" key="1">
    <citation type="journal article" date="2014" name="Int. J. Syst. Evol. Microbiol.">
        <title>Complete genome sequence of Corynebacterium casei LMG S-19264T (=DSM 44701T), isolated from a smear-ripened cheese.</title>
        <authorList>
            <consortium name="US DOE Joint Genome Institute (JGI-PGF)"/>
            <person name="Walter F."/>
            <person name="Albersmeier A."/>
            <person name="Kalinowski J."/>
            <person name="Ruckert C."/>
        </authorList>
    </citation>
    <scope>NUCLEOTIDE SEQUENCE</scope>
    <source>
        <strain evidence="2">CGMCC 1.15095</strain>
    </source>
</reference>
<dbReference type="PANTHER" id="PTHR43459:SF1">
    <property type="entry name" value="EG:BACN32G11.4 PROTEIN"/>
    <property type="match status" value="1"/>
</dbReference>
<dbReference type="EMBL" id="BMHK01000005">
    <property type="protein sequence ID" value="GGB94795.1"/>
    <property type="molecule type" value="Genomic_DNA"/>
</dbReference>
<evidence type="ECO:0000313" key="3">
    <source>
        <dbReference type="Proteomes" id="UP000608154"/>
    </source>
</evidence>
<dbReference type="InterPro" id="IPR014748">
    <property type="entry name" value="Enoyl-CoA_hydra_C"/>
</dbReference>
<keyword evidence="3" id="KW-1185">Reference proteome</keyword>
<dbReference type="CDD" id="cd06558">
    <property type="entry name" value="crotonase-like"/>
    <property type="match status" value="1"/>
</dbReference>
<dbReference type="Gene3D" id="3.90.226.10">
    <property type="entry name" value="2-enoyl-CoA Hydratase, Chain A, domain 1"/>
    <property type="match status" value="1"/>
</dbReference>
<evidence type="ECO:0000256" key="1">
    <source>
        <dbReference type="ARBA" id="ARBA00005254"/>
    </source>
</evidence>
<dbReference type="SUPFAM" id="SSF52096">
    <property type="entry name" value="ClpP/crotonase"/>
    <property type="match status" value="1"/>
</dbReference>
<name>A0A916TQS6_9SPHN</name>
<keyword evidence="2" id="KW-0413">Isomerase</keyword>
<dbReference type="PANTHER" id="PTHR43459">
    <property type="entry name" value="ENOYL-COA HYDRATASE"/>
    <property type="match status" value="1"/>
</dbReference>
<dbReference type="Gene3D" id="1.10.12.10">
    <property type="entry name" value="Lyase 2-enoyl-coa Hydratase, Chain A, domain 2"/>
    <property type="match status" value="1"/>
</dbReference>
<proteinExistence type="inferred from homology"/>
<accession>A0A916TQS6</accession>
<dbReference type="Pfam" id="PF00378">
    <property type="entry name" value="ECH_1"/>
    <property type="match status" value="1"/>
</dbReference>
<gene>
    <name evidence="2" type="ORF">GCM10011494_11600</name>
</gene>